<dbReference type="GO" id="GO:0051083">
    <property type="term" value="P:'de novo' cotranslational protein folding"/>
    <property type="evidence" value="ECO:0007669"/>
    <property type="project" value="TreeGrafter"/>
</dbReference>
<evidence type="ECO:0000256" key="1">
    <source>
        <dbReference type="SAM" id="MobiDB-lite"/>
    </source>
</evidence>
<sequence length="159" mass="17179">LDDSCDGETIDWAFGFTDPKKRTLTASNSRKIGVEETQISTVSGSERDSGSLPNKEKGISVKGKKKLLDFNVLDPDEIVDPGSLNLESDTNSEVDDDDSASENSYSSSDSSLQPYDLSDDDSDLKRKISQLSDVVAALRKSDDADGVCLFLPEHLLVAS</sequence>
<feature type="compositionally biased region" description="Low complexity" evidence="1">
    <location>
        <begin position="101"/>
        <end position="116"/>
    </location>
</feature>
<dbReference type="InterPro" id="IPR051970">
    <property type="entry name" value="TEL2_Regulation"/>
</dbReference>
<dbReference type="GO" id="GO:0042162">
    <property type="term" value="F:telomeric DNA binding"/>
    <property type="evidence" value="ECO:0007669"/>
    <property type="project" value="TreeGrafter"/>
</dbReference>
<protein>
    <submittedName>
        <fullName evidence="2">Telomere length regulation protein TEL2-like</fullName>
    </submittedName>
</protein>
<evidence type="ECO:0000313" key="3">
    <source>
        <dbReference type="Proteomes" id="UP000265520"/>
    </source>
</evidence>
<dbReference type="GO" id="GO:0005829">
    <property type="term" value="C:cytosol"/>
    <property type="evidence" value="ECO:0007669"/>
    <property type="project" value="TreeGrafter"/>
</dbReference>
<dbReference type="PANTHER" id="PTHR15830:SF10">
    <property type="entry name" value="TELOMERE LENGTH REGULATION PROTEIN TEL2 HOMOLOG"/>
    <property type="match status" value="1"/>
</dbReference>
<dbReference type="PANTHER" id="PTHR15830">
    <property type="entry name" value="TELOMERE LENGTH REGULATION PROTEIN TEL2 FAMILY MEMBER"/>
    <property type="match status" value="1"/>
</dbReference>
<keyword evidence="3" id="KW-1185">Reference proteome</keyword>
<feature type="compositionally biased region" description="Acidic residues" evidence="1">
    <location>
        <begin position="90"/>
        <end position="100"/>
    </location>
</feature>
<proteinExistence type="predicted"/>
<dbReference type="Proteomes" id="UP000265520">
    <property type="component" value="Unassembled WGS sequence"/>
</dbReference>
<dbReference type="EMBL" id="LXQA010159186">
    <property type="protein sequence ID" value="MCI27418.1"/>
    <property type="molecule type" value="Genomic_DNA"/>
</dbReference>
<organism evidence="2 3">
    <name type="scientific">Trifolium medium</name>
    <dbReference type="NCBI Taxonomy" id="97028"/>
    <lineage>
        <taxon>Eukaryota</taxon>
        <taxon>Viridiplantae</taxon>
        <taxon>Streptophyta</taxon>
        <taxon>Embryophyta</taxon>
        <taxon>Tracheophyta</taxon>
        <taxon>Spermatophyta</taxon>
        <taxon>Magnoliopsida</taxon>
        <taxon>eudicotyledons</taxon>
        <taxon>Gunneridae</taxon>
        <taxon>Pentapetalae</taxon>
        <taxon>rosids</taxon>
        <taxon>fabids</taxon>
        <taxon>Fabales</taxon>
        <taxon>Fabaceae</taxon>
        <taxon>Papilionoideae</taxon>
        <taxon>50 kb inversion clade</taxon>
        <taxon>NPAAA clade</taxon>
        <taxon>Hologalegina</taxon>
        <taxon>IRL clade</taxon>
        <taxon>Trifolieae</taxon>
        <taxon>Trifolium</taxon>
    </lineage>
</organism>
<reference evidence="2 3" key="1">
    <citation type="journal article" date="2018" name="Front. Plant Sci.">
        <title>Red Clover (Trifolium pratense) and Zigzag Clover (T. medium) - A Picture of Genomic Similarities and Differences.</title>
        <authorList>
            <person name="Dluhosova J."/>
            <person name="Istvanek J."/>
            <person name="Nedelnik J."/>
            <person name="Repkova J."/>
        </authorList>
    </citation>
    <scope>NUCLEOTIDE SEQUENCE [LARGE SCALE GENOMIC DNA]</scope>
    <source>
        <strain evidence="3">cv. 10/8</strain>
        <tissue evidence="2">Leaf</tissue>
    </source>
</reference>
<feature type="non-terminal residue" evidence="2">
    <location>
        <position position="1"/>
    </location>
</feature>
<comment type="caution">
    <text evidence="2">The sequence shown here is derived from an EMBL/GenBank/DDBJ whole genome shotgun (WGS) entry which is preliminary data.</text>
</comment>
<feature type="region of interest" description="Disordered" evidence="1">
    <location>
        <begin position="35"/>
        <end position="58"/>
    </location>
</feature>
<dbReference type="AlphaFoldDB" id="A0A392QT08"/>
<evidence type="ECO:0000313" key="2">
    <source>
        <dbReference type="EMBL" id="MCI27418.1"/>
    </source>
</evidence>
<feature type="region of interest" description="Disordered" evidence="1">
    <location>
        <begin position="76"/>
        <end position="122"/>
    </location>
</feature>
<dbReference type="GO" id="GO:0051879">
    <property type="term" value="F:Hsp90 protein binding"/>
    <property type="evidence" value="ECO:0007669"/>
    <property type="project" value="TreeGrafter"/>
</dbReference>
<feature type="compositionally biased region" description="Basic and acidic residues" evidence="1">
    <location>
        <begin position="45"/>
        <end position="58"/>
    </location>
</feature>
<accession>A0A392QT08</accession>
<name>A0A392QT08_9FABA</name>